<dbReference type="Gene3D" id="3.30.450.20">
    <property type="entry name" value="PAS domain"/>
    <property type="match status" value="2"/>
</dbReference>
<keyword evidence="10" id="KW-1185">Reference proteome</keyword>
<dbReference type="InterPro" id="IPR003594">
    <property type="entry name" value="HATPase_dom"/>
</dbReference>
<evidence type="ECO:0000313" key="10">
    <source>
        <dbReference type="Proteomes" id="UP001596044"/>
    </source>
</evidence>
<dbReference type="GO" id="GO:0016301">
    <property type="term" value="F:kinase activity"/>
    <property type="evidence" value="ECO:0007669"/>
    <property type="project" value="UniProtKB-KW"/>
</dbReference>
<dbReference type="CDD" id="cd06225">
    <property type="entry name" value="HAMP"/>
    <property type="match status" value="1"/>
</dbReference>
<evidence type="ECO:0000256" key="5">
    <source>
        <dbReference type="ARBA" id="ARBA00022777"/>
    </source>
</evidence>
<dbReference type="EMBL" id="JBHSMJ010000009">
    <property type="protein sequence ID" value="MFC5448462.1"/>
    <property type="molecule type" value="Genomic_DNA"/>
</dbReference>
<proteinExistence type="predicted"/>
<evidence type="ECO:0000256" key="6">
    <source>
        <dbReference type="ARBA" id="ARBA00023136"/>
    </source>
</evidence>
<name>A0ABW0K6Q0_9BACL</name>
<dbReference type="Proteomes" id="UP001596044">
    <property type="component" value="Unassembled WGS sequence"/>
</dbReference>
<dbReference type="PROSITE" id="PS50885">
    <property type="entry name" value="HAMP"/>
    <property type="match status" value="1"/>
</dbReference>
<dbReference type="Pfam" id="PF00672">
    <property type="entry name" value="HAMP"/>
    <property type="match status" value="1"/>
</dbReference>
<dbReference type="PANTHER" id="PTHR34220:SF7">
    <property type="entry name" value="SENSOR HISTIDINE KINASE YPDA"/>
    <property type="match status" value="1"/>
</dbReference>
<keyword evidence="4" id="KW-0808">Transferase</keyword>
<evidence type="ECO:0000256" key="1">
    <source>
        <dbReference type="ARBA" id="ARBA00004651"/>
    </source>
</evidence>
<dbReference type="SUPFAM" id="SSF158472">
    <property type="entry name" value="HAMP domain-like"/>
    <property type="match status" value="1"/>
</dbReference>
<feature type="transmembrane region" description="Helical" evidence="7">
    <location>
        <begin position="297"/>
        <end position="319"/>
    </location>
</feature>
<dbReference type="SUPFAM" id="SSF55874">
    <property type="entry name" value="ATPase domain of HSP90 chaperone/DNA topoisomerase II/histidine kinase"/>
    <property type="match status" value="1"/>
</dbReference>
<keyword evidence="6 7" id="KW-0472">Membrane</keyword>
<evidence type="ECO:0000256" key="4">
    <source>
        <dbReference type="ARBA" id="ARBA00022679"/>
    </source>
</evidence>
<evidence type="ECO:0000256" key="2">
    <source>
        <dbReference type="ARBA" id="ARBA00022475"/>
    </source>
</evidence>
<dbReference type="CDD" id="cd18773">
    <property type="entry name" value="PDC1_HK_sensor"/>
    <property type="match status" value="1"/>
</dbReference>
<keyword evidence="5 9" id="KW-0418">Kinase</keyword>
<feature type="transmembrane region" description="Helical" evidence="7">
    <location>
        <begin position="16"/>
        <end position="36"/>
    </location>
</feature>
<keyword evidence="7" id="KW-0812">Transmembrane</keyword>
<dbReference type="Pfam" id="PF02518">
    <property type="entry name" value="HATPase_c"/>
    <property type="match status" value="1"/>
</dbReference>
<gene>
    <name evidence="9" type="ORF">ACFPOG_09325</name>
</gene>
<dbReference type="InterPro" id="IPR003660">
    <property type="entry name" value="HAMP_dom"/>
</dbReference>
<organism evidence="9 10">
    <name type="scientific">Paenibacillus aestuarii</name>
    <dbReference type="NCBI Taxonomy" id="516965"/>
    <lineage>
        <taxon>Bacteria</taxon>
        <taxon>Bacillati</taxon>
        <taxon>Bacillota</taxon>
        <taxon>Bacilli</taxon>
        <taxon>Bacillales</taxon>
        <taxon>Paenibacillaceae</taxon>
        <taxon>Paenibacillus</taxon>
    </lineage>
</organism>
<dbReference type="RefSeq" id="WP_270878134.1">
    <property type="nucleotide sequence ID" value="NZ_JAQFVF010000018.1"/>
</dbReference>
<comment type="caution">
    <text evidence="9">The sequence shown here is derived from an EMBL/GenBank/DDBJ whole genome shotgun (WGS) entry which is preliminary data.</text>
</comment>
<keyword evidence="3" id="KW-0597">Phosphoprotein</keyword>
<feature type="domain" description="HAMP" evidence="8">
    <location>
        <begin position="321"/>
        <end position="373"/>
    </location>
</feature>
<comment type="subcellular location">
    <subcellularLocation>
        <location evidence="1">Cell membrane</location>
        <topology evidence="1">Multi-pass membrane protein</topology>
    </subcellularLocation>
</comment>
<evidence type="ECO:0000256" key="7">
    <source>
        <dbReference type="SAM" id="Phobius"/>
    </source>
</evidence>
<dbReference type="PANTHER" id="PTHR34220">
    <property type="entry name" value="SENSOR HISTIDINE KINASE YPDA"/>
    <property type="match status" value="1"/>
</dbReference>
<dbReference type="Pfam" id="PF06580">
    <property type="entry name" value="His_kinase"/>
    <property type="match status" value="1"/>
</dbReference>
<evidence type="ECO:0000256" key="3">
    <source>
        <dbReference type="ARBA" id="ARBA00022553"/>
    </source>
</evidence>
<evidence type="ECO:0000259" key="8">
    <source>
        <dbReference type="PROSITE" id="PS50885"/>
    </source>
</evidence>
<dbReference type="InterPro" id="IPR036890">
    <property type="entry name" value="HATPase_C_sf"/>
</dbReference>
<accession>A0ABW0K6Q0</accession>
<evidence type="ECO:0000313" key="9">
    <source>
        <dbReference type="EMBL" id="MFC5448462.1"/>
    </source>
</evidence>
<keyword evidence="2" id="KW-1003">Cell membrane</keyword>
<dbReference type="InterPro" id="IPR050640">
    <property type="entry name" value="Bact_2-comp_sensor_kinase"/>
</dbReference>
<protein>
    <submittedName>
        <fullName evidence="9">Histidine kinase</fullName>
    </submittedName>
</protein>
<sequence length="599" mass="68808">MKAIQVFQDMPIRRKIQLINVIIILPSIVFLTVTLYQMTLHQAEERALRSSEQKVGHITNTINTLFNDIENFSKLSMINKTYQSALMETGAENSELQQLDNVQSMYASLNTLVESNPYIDSVVIQSMDGSKIYYSDNMSNVTVPSVQVYPKEQLINAKGTAVWIETFESLFLVNDQHKNLLSIGRRIININDGLLIGYIYINIDERKLSKIYSNDDLRSNIMIVNPEGKILSANRAEVVSQSTQDLYGRILIDVDGSAIVKSGKQNILVSSKVLDKNGWRAVYAVPTSEFMKDQWKITMFIIGFGLTGLLLALVLSIIFSKWITNPIMMLSRAMTAVGDGKLHTRTMVSANDEVGRLSYKFNEMVSRIQDLMHTINQEEKQKRKLELQLSYSQIKPHFLYNTLEMIRSMALMRQAHDISKVVKSLGDFYRMSLNRGQEIIPVSQEQKHLESYLFIQTSRYHHMNYRIDFDSRIQECWIPNMLLQPLVENAIYHGLREKQEGALCEISGWIEEMNGIDVLCFTVKDNGNGMSEDKLKRIWQYEQTEHGLSSFGIRNIQERIRLRYGQPYGITIFSLPGEGVEVKLRIPLIVKKTELEERI</sequence>
<dbReference type="Gene3D" id="3.30.565.10">
    <property type="entry name" value="Histidine kinase-like ATPase, C-terminal domain"/>
    <property type="match status" value="1"/>
</dbReference>
<dbReference type="SMART" id="SM00304">
    <property type="entry name" value="HAMP"/>
    <property type="match status" value="1"/>
</dbReference>
<dbReference type="Gene3D" id="6.10.340.10">
    <property type="match status" value="1"/>
</dbReference>
<keyword evidence="7" id="KW-1133">Transmembrane helix</keyword>
<dbReference type="InterPro" id="IPR010559">
    <property type="entry name" value="Sig_transdc_His_kin_internal"/>
</dbReference>
<reference evidence="10" key="1">
    <citation type="journal article" date="2019" name="Int. J. Syst. Evol. Microbiol.">
        <title>The Global Catalogue of Microorganisms (GCM) 10K type strain sequencing project: providing services to taxonomists for standard genome sequencing and annotation.</title>
        <authorList>
            <consortium name="The Broad Institute Genomics Platform"/>
            <consortium name="The Broad Institute Genome Sequencing Center for Infectious Disease"/>
            <person name="Wu L."/>
            <person name="Ma J."/>
        </authorList>
    </citation>
    <scope>NUCLEOTIDE SEQUENCE [LARGE SCALE GENOMIC DNA]</scope>
    <source>
        <strain evidence="10">KACC 11904</strain>
    </source>
</reference>